<evidence type="ECO:0000313" key="4">
    <source>
        <dbReference type="Proteomes" id="UP000631535"/>
    </source>
</evidence>
<dbReference type="PANTHER" id="PTHR32305">
    <property type="match status" value="1"/>
</dbReference>
<name>A0ABQ2LW17_9ACTN</name>
<proteinExistence type="predicted"/>
<evidence type="ECO:0000256" key="1">
    <source>
        <dbReference type="SAM" id="MobiDB-lite"/>
    </source>
</evidence>
<accession>A0ABQ2LW17</accession>
<dbReference type="InterPro" id="IPR050708">
    <property type="entry name" value="T6SS_VgrG/RHS"/>
</dbReference>
<protein>
    <recommendedName>
        <fullName evidence="2">Bacterial toxin 24 domain-containing protein</fullName>
    </recommendedName>
</protein>
<feature type="region of interest" description="Disordered" evidence="1">
    <location>
        <begin position="218"/>
        <end position="253"/>
    </location>
</feature>
<feature type="domain" description="Bacterial toxin 24" evidence="2">
    <location>
        <begin position="153"/>
        <end position="226"/>
    </location>
</feature>
<dbReference type="EMBL" id="BMMP01000002">
    <property type="protein sequence ID" value="GGO43900.1"/>
    <property type="molecule type" value="Genomic_DNA"/>
</dbReference>
<feature type="compositionally biased region" description="Basic and acidic residues" evidence="1">
    <location>
        <begin position="228"/>
        <end position="245"/>
    </location>
</feature>
<comment type="caution">
    <text evidence="3">The sequence shown here is derived from an EMBL/GenBank/DDBJ whole genome shotgun (WGS) entry which is preliminary data.</text>
</comment>
<dbReference type="Gene3D" id="2.180.10.10">
    <property type="entry name" value="RHS repeat-associated core"/>
    <property type="match status" value="1"/>
</dbReference>
<gene>
    <name evidence="3" type="ORF">GCM10012287_08160</name>
</gene>
<organism evidence="3 4">
    <name type="scientific">Streptomyces daqingensis</name>
    <dbReference type="NCBI Taxonomy" id="1472640"/>
    <lineage>
        <taxon>Bacteria</taxon>
        <taxon>Bacillati</taxon>
        <taxon>Actinomycetota</taxon>
        <taxon>Actinomycetes</taxon>
        <taxon>Kitasatosporales</taxon>
        <taxon>Streptomycetaceae</taxon>
        <taxon>Streptomyces</taxon>
    </lineage>
</organism>
<keyword evidence="4" id="KW-1185">Reference proteome</keyword>
<reference evidence="4" key="1">
    <citation type="journal article" date="2019" name="Int. J. Syst. Evol. Microbiol.">
        <title>The Global Catalogue of Microorganisms (GCM) 10K type strain sequencing project: providing services to taxonomists for standard genome sequencing and annotation.</title>
        <authorList>
            <consortium name="The Broad Institute Genomics Platform"/>
            <consortium name="The Broad Institute Genome Sequencing Center for Infectious Disease"/>
            <person name="Wu L."/>
            <person name="Ma J."/>
        </authorList>
    </citation>
    <scope>NUCLEOTIDE SEQUENCE [LARGE SCALE GENOMIC DNA]</scope>
    <source>
        <strain evidence="4">CGMCC 4.7178</strain>
    </source>
</reference>
<sequence>MTSGGARYFSSAPLGSVPAPNLATCGHGYNPLRGPSSGQAVCHLVGAPTELLDESGGIAWRTRSTLWGTTTWNVDATAYTPLRFPGQYADPETGLHYNFHRHYHPTTARYLSQDPLGLDLSPSPVTYVHNPHTWADPLGLSGCGLDLTNATPHSGRFPRTANPNEVLVRRKDDGTVTAYAVYDAAGQTLKRVDVDPNSAPHNGIPAPHVVEIVEDVNPKTGQSFPRWGETRPARPDEIPIPERDNSGASALRN</sequence>
<evidence type="ECO:0000259" key="2">
    <source>
        <dbReference type="Pfam" id="PF15529"/>
    </source>
</evidence>
<dbReference type="PRINTS" id="PR00394">
    <property type="entry name" value="RHSPROTEIN"/>
</dbReference>
<dbReference type="Proteomes" id="UP000631535">
    <property type="component" value="Unassembled WGS sequence"/>
</dbReference>
<dbReference type="InterPro" id="IPR029114">
    <property type="entry name" value="Ntox24"/>
</dbReference>
<dbReference type="NCBIfam" id="TIGR03696">
    <property type="entry name" value="Rhs_assc_core"/>
    <property type="match status" value="1"/>
</dbReference>
<evidence type="ECO:0000313" key="3">
    <source>
        <dbReference type="EMBL" id="GGO43900.1"/>
    </source>
</evidence>
<dbReference type="Pfam" id="PF15529">
    <property type="entry name" value="Ntox24"/>
    <property type="match status" value="1"/>
</dbReference>
<dbReference type="InterPro" id="IPR022385">
    <property type="entry name" value="Rhs_assc_core"/>
</dbReference>
<dbReference type="PANTHER" id="PTHR32305:SF15">
    <property type="entry name" value="PROTEIN RHSA-RELATED"/>
    <property type="match status" value="1"/>
</dbReference>